<dbReference type="SUPFAM" id="SSF48498">
    <property type="entry name" value="Tetracyclin repressor-like, C-terminal domain"/>
    <property type="match status" value="1"/>
</dbReference>
<proteinExistence type="predicted"/>
<evidence type="ECO:0000256" key="4">
    <source>
        <dbReference type="ARBA" id="ARBA00023163"/>
    </source>
</evidence>
<sequence>MGMNSPRGRGGRERILAAATTLFEAHGITATTMEQIAAAAPVSKRTLYVHFPAKEDLVVAYLRHLSDAGLTMESTLDRDDLPARDRVMALFRVHRFDGPVRGCPFTAAATEFPDPQSPPHAYTRERKQQFTSRIAELLTELGARNPDQLAEQLAILADGVAGRAMVFDDPERGDYARAAAEMLLDAALR</sequence>
<keyword evidence="2" id="KW-0805">Transcription regulation</keyword>
<name>A0A6S6NXP0_9MYCO</name>
<evidence type="ECO:0000259" key="6">
    <source>
        <dbReference type="PROSITE" id="PS50977"/>
    </source>
</evidence>
<dbReference type="Proteomes" id="UP000515734">
    <property type="component" value="Chromosome"/>
</dbReference>
<evidence type="ECO:0000256" key="2">
    <source>
        <dbReference type="ARBA" id="ARBA00023015"/>
    </source>
</evidence>
<dbReference type="SUPFAM" id="SSF46689">
    <property type="entry name" value="Homeodomain-like"/>
    <property type="match status" value="1"/>
</dbReference>
<dbReference type="PANTHER" id="PTHR47506:SF1">
    <property type="entry name" value="HTH-TYPE TRANSCRIPTIONAL REGULATOR YJDC"/>
    <property type="match status" value="1"/>
</dbReference>
<comment type="subunit">
    <text evidence="1">Homodimer.</text>
</comment>
<gene>
    <name evidence="7" type="ORF">NIIDNTM18_01470</name>
</gene>
<dbReference type="FunFam" id="1.10.10.60:FF:000141">
    <property type="entry name" value="TetR family transcriptional regulator"/>
    <property type="match status" value="1"/>
</dbReference>
<accession>A0A6S6NXP0</accession>
<dbReference type="PRINTS" id="PR00455">
    <property type="entry name" value="HTHTETR"/>
</dbReference>
<dbReference type="PANTHER" id="PTHR47506">
    <property type="entry name" value="TRANSCRIPTIONAL REGULATORY PROTEIN"/>
    <property type="match status" value="1"/>
</dbReference>
<dbReference type="GO" id="GO:0003677">
    <property type="term" value="F:DNA binding"/>
    <property type="evidence" value="ECO:0007669"/>
    <property type="project" value="UniProtKB-UniRule"/>
</dbReference>
<protein>
    <submittedName>
        <fullName evidence="7">TetR family transcriptional regulator</fullName>
    </submittedName>
</protein>
<keyword evidence="3 5" id="KW-0238">DNA-binding</keyword>
<organism evidence="7 8">
    <name type="scientific">Mycolicibacterium litorale</name>
    <dbReference type="NCBI Taxonomy" id="758802"/>
    <lineage>
        <taxon>Bacteria</taxon>
        <taxon>Bacillati</taxon>
        <taxon>Actinomycetota</taxon>
        <taxon>Actinomycetes</taxon>
        <taxon>Mycobacteriales</taxon>
        <taxon>Mycobacteriaceae</taxon>
        <taxon>Mycolicibacterium</taxon>
    </lineage>
</organism>
<evidence type="ECO:0000256" key="1">
    <source>
        <dbReference type="ARBA" id="ARBA00011738"/>
    </source>
</evidence>
<evidence type="ECO:0000313" key="7">
    <source>
        <dbReference type="EMBL" id="BCI50869.1"/>
    </source>
</evidence>
<dbReference type="InterPro" id="IPR009057">
    <property type="entry name" value="Homeodomain-like_sf"/>
</dbReference>
<dbReference type="Pfam" id="PF00440">
    <property type="entry name" value="TetR_N"/>
    <property type="match status" value="1"/>
</dbReference>
<dbReference type="Gene3D" id="1.10.357.10">
    <property type="entry name" value="Tetracycline Repressor, domain 2"/>
    <property type="match status" value="1"/>
</dbReference>
<dbReference type="PROSITE" id="PS50977">
    <property type="entry name" value="HTH_TETR_2"/>
    <property type="match status" value="1"/>
</dbReference>
<evidence type="ECO:0000256" key="5">
    <source>
        <dbReference type="PROSITE-ProRule" id="PRU00335"/>
    </source>
</evidence>
<feature type="domain" description="HTH tetR-type" evidence="6">
    <location>
        <begin position="9"/>
        <end position="69"/>
    </location>
</feature>
<dbReference type="InterPro" id="IPR001647">
    <property type="entry name" value="HTH_TetR"/>
</dbReference>
<keyword evidence="4" id="KW-0804">Transcription</keyword>
<dbReference type="EMBL" id="AP023287">
    <property type="protein sequence ID" value="BCI50869.1"/>
    <property type="molecule type" value="Genomic_DNA"/>
</dbReference>
<dbReference type="InterPro" id="IPR023772">
    <property type="entry name" value="DNA-bd_HTH_TetR-type_CS"/>
</dbReference>
<dbReference type="GO" id="GO:0045892">
    <property type="term" value="P:negative regulation of DNA-templated transcription"/>
    <property type="evidence" value="ECO:0007669"/>
    <property type="project" value="UniProtKB-ARBA"/>
</dbReference>
<dbReference type="AlphaFoldDB" id="A0A6S6NXP0"/>
<reference evidence="7 8" key="1">
    <citation type="submission" date="2020-07" db="EMBL/GenBank/DDBJ databases">
        <title>Complete genome sequence of Mycolicibacterium litorale like strain isolated from cardiac implantable electronic device infection.</title>
        <authorList>
            <person name="Fukano H."/>
            <person name="Miyama H."/>
            <person name="Hoshino Y."/>
        </authorList>
    </citation>
    <scope>NUCLEOTIDE SEQUENCE [LARGE SCALE GENOMIC DNA]</scope>
    <source>
        <strain evidence="7 8">NIIDNTM18</strain>
    </source>
</reference>
<dbReference type="PROSITE" id="PS01081">
    <property type="entry name" value="HTH_TETR_1"/>
    <property type="match status" value="1"/>
</dbReference>
<evidence type="ECO:0000313" key="8">
    <source>
        <dbReference type="Proteomes" id="UP000515734"/>
    </source>
</evidence>
<dbReference type="InterPro" id="IPR036271">
    <property type="entry name" value="Tet_transcr_reg_TetR-rel_C_sf"/>
</dbReference>
<feature type="DNA-binding region" description="H-T-H motif" evidence="5">
    <location>
        <begin position="32"/>
        <end position="51"/>
    </location>
</feature>
<evidence type="ECO:0000256" key="3">
    <source>
        <dbReference type="ARBA" id="ARBA00023125"/>
    </source>
</evidence>